<comment type="similarity">
    <text evidence="12">Belongs to the archaeal rpoM/eukaryotic RPA12/RPB9/RPC11 RNA polymerase family.</text>
</comment>
<evidence type="ECO:0000256" key="8">
    <source>
        <dbReference type="ARBA" id="ARBA00023163"/>
    </source>
</evidence>
<evidence type="ECO:0000259" key="14">
    <source>
        <dbReference type="PROSITE" id="PS51133"/>
    </source>
</evidence>
<dbReference type="SMART" id="SM00440">
    <property type="entry name" value="ZnF_C2C2"/>
    <property type="match status" value="1"/>
</dbReference>
<dbReference type="SMART" id="SM00661">
    <property type="entry name" value="RPOL9"/>
    <property type="match status" value="1"/>
</dbReference>
<sequence>MATFKFCSQCSNLLYPKEDKDTQRLLYACRNCIYQEETKNYCVYRNEISNLVSEKTAIVKDIAADPSLPRTERTCTQCGFTVSVYFEAQSRRSDTKMTLYYACGNINCGYRWTDFDNDNSGFNVLEDEEYDDQDYQGEYDVSNQLEDPSYEDPSYPTDNIESEAIDTNAPQYEHNPEDW</sequence>
<protein>
    <recommendedName>
        <fullName evidence="3">DNA-directed RNA polymerase II subunit RPB9</fullName>
    </recommendedName>
    <alternativeName>
        <fullName evidence="10">DNA-directed RNA polymerase II subunit 9</fullName>
    </alternativeName>
</protein>
<keyword evidence="5 12" id="KW-0479">Metal-binding</keyword>
<evidence type="ECO:0000313" key="16">
    <source>
        <dbReference type="Proteomes" id="UP000439903"/>
    </source>
</evidence>
<evidence type="ECO:0000256" key="2">
    <source>
        <dbReference type="ARBA" id="ARBA00011730"/>
    </source>
</evidence>
<evidence type="ECO:0000256" key="4">
    <source>
        <dbReference type="ARBA" id="ARBA00022478"/>
    </source>
</evidence>
<organism evidence="15 16">
    <name type="scientific">Gigaspora margarita</name>
    <dbReference type="NCBI Taxonomy" id="4874"/>
    <lineage>
        <taxon>Eukaryota</taxon>
        <taxon>Fungi</taxon>
        <taxon>Fungi incertae sedis</taxon>
        <taxon>Mucoromycota</taxon>
        <taxon>Glomeromycotina</taxon>
        <taxon>Glomeromycetes</taxon>
        <taxon>Diversisporales</taxon>
        <taxon>Gigasporaceae</taxon>
        <taxon>Gigaspora</taxon>
    </lineage>
</organism>
<dbReference type="GO" id="GO:0005665">
    <property type="term" value="C:RNA polymerase II, core complex"/>
    <property type="evidence" value="ECO:0007669"/>
    <property type="project" value="TreeGrafter"/>
</dbReference>
<dbReference type="InterPro" id="IPR012164">
    <property type="entry name" value="Rpa12/Rpb9/Rpc10/TFS"/>
</dbReference>
<dbReference type="PANTHER" id="PTHR11239:SF1">
    <property type="entry name" value="DNA-DIRECTED RNA POLYMERASE II SUBUNIT RPB9"/>
    <property type="match status" value="1"/>
</dbReference>
<dbReference type="EMBL" id="WTPW01000620">
    <property type="protein sequence ID" value="KAF0493890.1"/>
    <property type="molecule type" value="Genomic_DNA"/>
</dbReference>
<feature type="domain" description="TFIIS-type" evidence="14">
    <location>
        <begin position="71"/>
        <end position="113"/>
    </location>
</feature>
<proteinExistence type="inferred from homology"/>
<accession>A0A8H4AGX7</accession>
<dbReference type="Pfam" id="PF02150">
    <property type="entry name" value="Zn_ribbon_RPB9"/>
    <property type="match status" value="1"/>
</dbReference>
<dbReference type="GO" id="GO:0001193">
    <property type="term" value="P:maintenance of transcriptional fidelity during transcription elongation by RNA polymerase II"/>
    <property type="evidence" value="ECO:0007669"/>
    <property type="project" value="TreeGrafter"/>
</dbReference>
<evidence type="ECO:0000256" key="5">
    <source>
        <dbReference type="ARBA" id="ARBA00022723"/>
    </source>
</evidence>
<name>A0A8H4AGX7_GIGMA</name>
<evidence type="ECO:0000256" key="3">
    <source>
        <dbReference type="ARBA" id="ARBA00015926"/>
    </source>
</evidence>
<evidence type="ECO:0000256" key="13">
    <source>
        <dbReference type="SAM" id="MobiDB-lite"/>
    </source>
</evidence>
<dbReference type="GO" id="GO:0006283">
    <property type="term" value="P:transcription-coupled nucleotide-excision repair"/>
    <property type="evidence" value="ECO:0007669"/>
    <property type="project" value="TreeGrafter"/>
</dbReference>
<dbReference type="GO" id="GO:0006367">
    <property type="term" value="P:transcription initiation at RNA polymerase II promoter"/>
    <property type="evidence" value="ECO:0007669"/>
    <property type="project" value="TreeGrafter"/>
</dbReference>
<dbReference type="PANTHER" id="PTHR11239">
    <property type="entry name" value="DNA-DIRECTED RNA POLYMERASE"/>
    <property type="match status" value="1"/>
</dbReference>
<gene>
    <name evidence="15" type="ORF">F8M41_021312</name>
</gene>
<dbReference type="PROSITE" id="PS51133">
    <property type="entry name" value="ZF_TFIIS_2"/>
    <property type="match status" value="1"/>
</dbReference>
<feature type="region of interest" description="Disordered" evidence="13">
    <location>
        <begin position="131"/>
        <end position="179"/>
    </location>
</feature>
<keyword evidence="4 12" id="KW-0240">DNA-directed RNA polymerase</keyword>
<evidence type="ECO:0000256" key="9">
    <source>
        <dbReference type="ARBA" id="ARBA00023242"/>
    </source>
</evidence>
<dbReference type="Gene3D" id="2.20.25.10">
    <property type="match status" value="2"/>
</dbReference>
<keyword evidence="8 12" id="KW-0804">Transcription</keyword>
<dbReference type="InterPro" id="IPR034012">
    <property type="entry name" value="Zn_ribbon_RPB9_C"/>
</dbReference>
<dbReference type="Pfam" id="PF01096">
    <property type="entry name" value="Zn_ribbon_TFIIS"/>
    <property type="match status" value="1"/>
</dbReference>
<evidence type="ECO:0000256" key="10">
    <source>
        <dbReference type="ARBA" id="ARBA00042129"/>
    </source>
</evidence>
<dbReference type="InterPro" id="IPR001529">
    <property type="entry name" value="Zn_ribbon_RPB9"/>
</dbReference>
<dbReference type="SUPFAM" id="SSF57783">
    <property type="entry name" value="Zinc beta-ribbon"/>
    <property type="match status" value="2"/>
</dbReference>
<dbReference type="GO" id="GO:0008270">
    <property type="term" value="F:zinc ion binding"/>
    <property type="evidence" value="ECO:0007669"/>
    <property type="project" value="UniProtKB-KW"/>
</dbReference>
<dbReference type="InterPro" id="IPR001222">
    <property type="entry name" value="Znf_TFIIS"/>
</dbReference>
<evidence type="ECO:0000256" key="12">
    <source>
        <dbReference type="RuleBase" id="RU003474"/>
    </source>
</evidence>
<comment type="caution">
    <text evidence="15">The sequence shown here is derived from an EMBL/GenBank/DDBJ whole genome shotgun (WGS) entry which is preliminary data.</text>
</comment>
<comment type="subunit">
    <text evidence="2">Component of the RNA polymerase II (Pol II) complex consisting of 12 subunits.</text>
</comment>
<dbReference type="GO" id="GO:0005730">
    <property type="term" value="C:nucleolus"/>
    <property type="evidence" value="ECO:0007669"/>
    <property type="project" value="UniProtKB-SubCell"/>
</dbReference>
<keyword evidence="7" id="KW-0862">Zinc</keyword>
<dbReference type="FunFam" id="2.20.25.10:FF:000008">
    <property type="entry name" value="DNA-directed RNA polymerase II subunit RPB9"/>
    <property type="match status" value="1"/>
</dbReference>
<dbReference type="OrthoDB" id="282270at2759"/>
<comment type="subcellular location">
    <subcellularLocation>
        <location evidence="1">Nucleus</location>
        <location evidence="1">Nucleolus</location>
    </subcellularLocation>
</comment>
<dbReference type="AlphaFoldDB" id="A0A8H4AGX7"/>
<evidence type="ECO:0000313" key="15">
    <source>
        <dbReference type="EMBL" id="KAF0493890.1"/>
    </source>
</evidence>
<evidence type="ECO:0000256" key="6">
    <source>
        <dbReference type="ARBA" id="ARBA00022771"/>
    </source>
</evidence>
<evidence type="ECO:0000256" key="11">
    <source>
        <dbReference type="PROSITE-ProRule" id="PRU00472"/>
    </source>
</evidence>
<reference evidence="15 16" key="1">
    <citation type="journal article" date="2019" name="Environ. Microbiol.">
        <title>At the nexus of three kingdoms: the genome of the mycorrhizal fungus Gigaspora margarita provides insights into plant, endobacterial and fungal interactions.</title>
        <authorList>
            <person name="Venice F."/>
            <person name="Ghignone S."/>
            <person name="Salvioli di Fossalunga A."/>
            <person name="Amselem J."/>
            <person name="Novero M."/>
            <person name="Xianan X."/>
            <person name="Sedzielewska Toro K."/>
            <person name="Morin E."/>
            <person name="Lipzen A."/>
            <person name="Grigoriev I.V."/>
            <person name="Henrissat B."/>
            <person name="Martin F.M."/>
            <person name="Bonfante P."/>
        </authorList>
    </citation>
    <scope>NUCLEOTIDE SEQUENCE [LARGE SCALE GENOMIC DNA]</scope>
    <source>
        <strain evidence="15 16">BEG34</strain>
    </source>
</reference>
<dbReference type="Proteomes" id="UP000439903">
    <property type="component" value="Unassembled WGS sequence"/>
</dbReference>
<keyword evidence="9" id="KW-0539">Nucleus</keyword>
<dbReference type="CDD" id="cd10508">
    <property type="entry name" value="Zn-ribbon_RPB9"/>
    <property type="match status" value="1"/>
</dbReference>
<keyword evidence="16" id="KW-1185">Reference proteome</keyword>
<dbReference type="GO" id="GO:0003899">
    <property type="term" value="F:DNA-directed RNA polymerase activity"/>
    <property type="evidence" value="ECO:0007669"/>
    <property type="project" value="InterPro"/>
</dbReference>
<keyword evidence="6 11" id="KW-0863">Zinc-finger</keyword>
<dbReference type="GO" id="GO:0003676">
    <property type="term" value="F:nucleic acid binding"/>
    <property type="evidence" value="ECO:0007669"/>
    <property type="project" value="InterPro"/>
</dbReference>
<evidence type="ECO:0000256" key="7">
    <source>
        <dbReference type="ARBA" id="ARBA00022833"/>
    </source>
</evidence>
<evidence type="ECO:0000256" key="1">
    <source>
        <dbReference type="ARBA" id="ARBA00004604"/>
    </source>
</evidence>